<dbReference type="RefSeq" id="WP_131918908.1">
    <property type="nucleotide sequence ID" value="NZ_JAOQNU010000008.1"/>
</dbReference>
<evidence type="ECO:0000313" key="2">
    <source>
        <dbReference type="Proteomes" id="UP000294813"/>
    </source>
</evidence>
<proteinExistence type="predicted"/>
<protein>
    <submittedName>
        <fullName evidence="1">Uncharacterized protein</fullName>
    </submittedName>
</protein>
<reference evidence="1 2" key="1">
    <citation type="submission" date="2019-03" db="EMBL/GenBank/DDBJ databases">
        <title>Genomic Encyclopedia of Type Strains, Phase IV (KMG-IV): sequencing the most valuable type-strain genomes for metagenomic binning, comparative biology and taxonomic classification.</title>
        <authorList>
            <person name="Goeker M."/>
        </authorList>
    </citation>
    <scope>NUCLEOTIDE SEQUENCE [LARGE SCALE GENOMIC DNA]</scope>
    <source>
        <strain evidence="1 2">DSM 11170</strain>
    </source>
</reference>
<dbReference type="Gene3D" id="2.40.10.370">
    <property type="entry name" value="Protein of unknown function DUF3599"/>
    <property type="match status" value="1"/>
</dbReference>
<dbReference type="InterPro" id="IPR038667">
    <property type="entry name" value="XkdH-like_sf"/>
</dbReference>
<keyword evidence="2" id="KW-1185">Reference proteome</keyword>
<organism evidence="1 2">
    <name type="scientific">Heliophilum fasciatum</name>
    <dbReference type="NCBI Taxonomy" id="35700"/>
    <lineage>
        <taxon>Bacteria</taxon>
        <taxon>Bacillati</taxon>
        <taxon>Bacillota</taxon>
        <taxon>Clostridia</taxon>
        <taxon>Eubacteriales</taxon>
        <taxon>Heliobacteriaceae</taxon>
        <taxon>Heliophilum</taxon>
    </lineage>
</organism>
<dbReference type="AlphaFoldDB" id="A0A4R2RP09"/>
<dbReference type="OrthoDB" id="2942871at2"/>
<dbReference type="Proteomes" id="UP000294813">
    <property type="component" value="Unassembled WGS sequence"/>
</dbReference>
<dbReference type="InterPro" id="IPR046075">
    <property type="entry name" value="DUF6093"/>
</dbReference>
<dbReference type="Pfam" id="PF19586">
    <property type="entry name" value="DUF6093"/>
    <property type="match status" value="1"/>
</dbReference>
<name>A0A4R2RP09_9FIRM</name>
<dbReference type="EMBL" id="SLXT01000008">
    <property type="protein sequence ID" value="TCP64768.1"/>
    <property type="molecule type" value="Genomic_DNA"/>
</dbReference>
<comment type="caution">
    <text evidence="1">The sequence shown here is derived from an EMBL/GenBank/DDBJ whole genome shotgun (WGS) entry which is preliminary data.</text>
</comment>
<evidence type="ECO:0000313" key="1">
    <source>
        <dbReference type="EMBL" id="TCP64768.1"/>
    </source>
</evidence>
<gene>
    <name evidence="1" type="ORF">EDD73_108121</name>
</gene>
<sequence length="117" mass="13560">MYRQYRRSLERLYEDTMTVKRSVETEKPSGETVPALQIIYQDQPCRLSQKALATNRQTEAQNDILYETKAFVAPELQIRQGDVIEVTRCGVTQAYVAGEPFRYPTHQEISLQRKGYA</sequence>
<accession>A0A4R2RP09</accession>